<keyword evidence="3" id="KW-1185">Reference proteome</keyword>
<gene>
    <name evidence="2" type="ORF">GSOID_T00016077001</name>
</gene>
<dbReference type="InParanoid" id="E4X1E3"/>
<keyword evidence="1" id="KW-0472">Membrane</keyword>
<dbReference type="EMBL" id="FN653021">
    <property type="protein sequence ID" value="CBY23623.1"/>
    <property type="molecule type" value="Genomic_DNA"/>
</dbReference>
<name>E4X1E3_OIKDI</name>
<evidence type="ECO:0000313" key="3">
    <source>
        <dbReference type="Proteomes" id="UP000001307"/>
    </source>
</evidence>
<feature type="transmembrane region" description="Helical" evidence="1">
    <location>
        <begin position="6"/>
        <end position="27"/>
    </location>
</feature>
<sequence>MEWKLFFQTIFAGVFLWFLIYNTTYLFEQRNQTSDFVQPNLKVLMKEEIKKELQEEQLKEIDESTQNLRILIPVVIYGPNNQYQGFRESIMIAKLLHRKDWLARDKLRASDLYDFEFIEMILEVVRSTRRSTKIQGICKEFLQSKSITHFAAIHWRYDLKDYLHFHTGGEQVNKIKSIRADPTKFAQEVFKQMTKNLTNSLHRIEPTIQIIQEKEIDDFSRSRLDKQYFDTQLSLISQELAFLSDFFFYSNPSTWSTNVVLERLAANIFGERLILDFV</sequence>
<dbReference type="AlphaFoldDB" id="E4X1E3"/>
<reference evidence="2" key="1">
    <citation type="journal article" date="2010" name="Science">
        <title>Plasticity of animal genome architecture unmasked by rapid evolution of a pelagic tunicate.</title>
        <authorList>
            <person name="Denoeud F."/>
            <person name="Henriet S."/>
            <person name="Mungpakdee S."/>
            <person name="Aury J.M."/>
            <person name="Da Silva C."/>
            <person name="Brinkmann H."/>
            <person name="Mikhaleva J."/>
            <person name="Olsen L.C."/>
            <person name="Jubin C."/>
            <person name="Canestro C."/>
            <person name="Bouquet J.M."/>
            <person name="Danks G."/>
            <person name="Poulain J."/>
            <person name="Campsteijn C."/>
            <person name="Adamski M."/>
            <person name="Cross I."/>
            <person name="Yadetie F."/>
            <person name="Muffato M."/>
            <person name="Louis A."/>
            <person name="Butcher S."/>
            <person name="Tsagkogeorga G."/>
            <person name="Konrad A."/>
            <person name="Singh S."/>
            <person name="Jensen M.F."/>
            <person name="Cong E.H."/>
            <person name="Eikeseth-Otteraa H."/>
            <person name="Noel B."/>
            <person name="Anthouard V."/>
            <person name="Porcel B.M."/>
            <person name="Kachouri-Lafond R."/>
            <person name="Nishino A."/>
            <person name="Ugolini M."/>
            <person name="Chourrout P."/>
            <person name="Nishida H."/>
            <person name="Aasland R."/>
            <person name="Huzurbazar S."/>
            <person name="Westhof E."/>
            <person name="Delsuc F."/>
            <person name="Lehrach H."/>
            <person name="Reinhardt R."/>
            <person name="Weissenbach J."/>
            <person name="Roy S.W."/>
            <person name="Artiguenave F."/>
            <person name="Postlethwait J.H."/>
            <person name="Manak J.R."/>
            <person name="Thompson E.M."/>
            <person name="Jaillon O."/>
            <person name="Du Pasquier L."/>
            <person name="Boudinot P."/>
            <person name="Liberles D.A."/>
            <person name="Volff J.N."/>
            <person name="Philippe H."/>
            <person name="Lenhard B."/>
            <person name="Roest Crollius H."/>
            <person name="Wincker P."/>
            <person name="Chourrout D."/>
        </authorList>
    </citation>
    <scope>NUCLEOTIDE SEQUENCE [LARGE SCALE GENOMIC DNA]</scope>
</reference>
<keyword evidence="1" id="KW-0812">Transmembrane</keyword>
<protein>
    <submittedName>
        <fullName evidence="2">Uncharacterized protein</fullName>
    </submittedName>
</protein>
<evidence type="ECO:0000313" key="2">
    <source>
        <dbReference type="EMBL" id="CBY23623.1"/>
    </source>
</evidence>
<dbReference type="Proteomes" id="UP000001307">
    <property type="component" value="Unassembled WGS sequence"/>
</dbReference>
<proteinExistence type="predicted"/>
<keyword evidence="1" id="KW-1133">Transmembrane helix</keyword>
<dbReference type="OrthoDB" id="10043225at2759"/>
<accession>E4X1E3</accession>
<evidence type="ECO:0000256" key="1">
    <source>
        <dbReference type="SAM" id="Phobius"/>
    </source>
</evidence>
<organism evidence="2">
    <name type="scientific">Oikopleura dioica</name>
    <name type="common">Tunicate</name>
    <dbReference type="NCBI Taxonomy" id="34765"/>
    <lineage>
        <taxon>Eukaryota</taxon>
        <taxon>Metazoa</taxon>
        <taxon>Chordata</taxon>
        <taxon>Tunicata</taxon>
        <taxon>Appendicularia</taxon>
        <taxon>Copelata</taxon>
        <taxon>Oikopleuridae</taxon>
        <taxon>Oikopleura</taxon>
    </lineage>
</organism>
<dbReference type="CDD" id="cd11296">
    <property type="entry name" value="O-FucT_like"/>
    <property type="match status" value="1"/>
</dbReference>